<evidence type="ECO:0000313" key="3">
    <source>
        <dbReference type="EMBL" id="CAF1292736.1"/>
    </source>
</evidence>
<feature type="compositionally biased region" description="Low complexity" evidence="1">
    <location>
        <begin position="432"/>
        <end position="441"/>
    </location>
</feature>
<dbReference type="Proteomes" id="UP000663829">
    <property type="component" value="Unassembled WGS sequence"/>
</dbReference>
<feature type="region of interest" description="Disordered" evidence="1">
    <location>
        <begin position="148"/>
        <end position="184"/>
    </location>
</feature>
<feature type="compositionally biased region" description="Low complexity" evidence="1">
    <location>
        <begin position="169"/>
        <end position="184"/>
    </location>
</feature>
<dbReference type="Proteomes" id="UP000682733">
    <property type="component" value="Unassembled WGS sequence"/>
</dbReference>
<feature type="compositionally biased region" description="Basic and acidic residues" evidence="1">
    <location>
        <begin position="550"/>
        <end position="561"/>
    </location>
</feature>
<gene>
    <name evidence="2" type="ORF">GPM918_LOCUS26475</name>
    <name evidence="3" type="ORF">OVA965_LOCUS28171</name>
    <name evidence="4" type="ORF">SRO942_LOCUS26633</name>
    <name evidence="5" type="ORF">TMI583_LOCUS28918</name>
</gene>
<feature type="compositionally biased region" description="Polar residues" evidence="1">
    <location>
        <begin position="461"/>
        <end position="480"/>
    </location>
</feature>
<dbReference type="Proteomes" id="UP000681722">
    <property type="component" value="Unassembled WGS sequence"/>
</dbReference>
<evidence type="ECO:0000313" key="6">
    <source>
        <dbReference type="Proteomes" id="UP000663829"/>
    </source>
</evidence>
<sequence length="605" mass="68145">MSQSTSYDNQERLTQMGYYMNASPFYGMYPGMPTPPLPSSTTPTAQLIPPPPPPTPPPKTQDDQSKVELLPSASLSAETSTRTDEQQQPTTATLSVTANNSQATSNPASAYDTEYYQKWLQWSCYYQQAQAYQNQLYQFAAQQTPPTMFNGNAATAQPQQRFQQPSSTNANGPNNNLNVNNNNSVRANISNLGKLQQNTFKGKNQSYRQRFNNWNKNNNNTAAPNPSLPSYNNVPPPSNLAVPQQQPTRFNTNQQQPMVRFQIGGSQNGNMNVSSRQNSPQIGSLTNHTRPARKTRFSSPPKGFETTPDDDKMDTVDIQQKPMSAIQAFTLACDRKNWPETLRKYWQSIESVCYTPLLRSQAEEWLQGILVEAFQKNTVQTIDWTKKPFPEFLLTACQNRCNNQNSWAPSSADRKNVSIDSTTADLIQIARSSNTSSSSPSLDGKVKEDLSRLNKLRRSQNNTLSSLLSECEQNVSNSSKNGEKRPSTSSSDDSTDSYSSRNRKRSSSPSNTSFNSSNRKRTKNMNRYSQQQQRRAKQQIKKMQATMDGGESKEELSERLEKRRNRFNNDEQQQSENTTEQVSLMKTEKEFKPVSSAVFRLAFAL</sequence>
<keyword evidence="6" id="KW-1185">Reference proteome</keyword>
<evidence type="ECO:0000313" key="5">
    <source>
        <dbReference type="EMBL" id="CAF4097528.1"/>
    </source>
</evidence>
<protein>
    <submittedName>
        <fullName evidence="2">Uncharacterized protein</fullName>
    </submittedName>
</protein>
<evidence type="ECO:0000256" key="1">
    <source>
        <dbReference type="SAM" id="MobiDB-lite"/>
    </source>
</evidence>
<feature type="compositionally biased region" description="Pro residues" evidence="1">
    <location>
        <begin position="48"/>
        <end position="59"/>
    </location>
</feature>
<feature type="compositionally biased region" description="Low complexity" evidence="1">
    <location>
        <begin position="507"/>
        <end position="517"/>
    </location>
</feature>
<evidence type="ECO:0000313" key="2">
    <source>
        <dbReference type="EMBL" id="CAF1258281.1"/>
    </source>
</evidence>
<dbReference type="AlphaFoldDB" id="A0A815AIM1"/>
<proteinExistence type="predicted"/>
<evidence type="ECO:0000313" key="4">
    <source>
        <dbReference type="EMBL" id="CAF4033275.1"/>
    </source>
</evidence>
<name>A0A815AIM1_9BILA</name>
<feature type="compositionally biased region" description="Polar residues" evidence="1">
    <location>
        <begin position="221"/>
        <end position="233"/>
    </location>
</feature>
<feature type="region of interest" description="Disordered" evidence="1">
    <location>
        <begin position="430"/>
        <end position="449"/>
    </location>
</feature>
<dbReference type="Proteomes" id="UP000677228">
    <property type="component" value="Unassembled WGS sequence"/>
</dbReference>
<dbReference type="OrthoDB" id="10649367at2759"/>
<feature type="compositionally biased region" description="Low complexity" evidence="1">
    <location>
        <begin position="487"/>
        <end position="500"/>
    </location>
</feature>
<organism evidence="2 6">
    <name type="scientific">Didymodactylos carnosus</name>
    <dbReference type="NCBI Taxonomy" id="1234261"/>
    <lineage>
        <taxon>Eukaryota</taxon>
        <taxon>Metazoa</taxon>
        <taxon>Spiralia</taxon>
        <taxon>Gnathifera</taxon>
        <taxon>Rotifera</taxon>
        <taxon>Eurotatoria</taxon>
        <taxon>Bdelloidea</taxon>
        <taxon>Philodinida</taxon>
        <taxon>Philodinidae</taxon>
        <taxon>Didymodactylos</taxon>
    </lineage>
</organism>
<feature type="region of interest" description="Disordered" evidence="1">
    <location>
        <begin position="25"/>
        <end position="107"/>
    </location>
</feature>
<feature type="compositionally biased region" description="Polar residues" evidence="1">
    <location>
        <begin position="272"/>
        <end position="289"/>
    </location>
</feature>
<dbReference type="EMBL" id="CAJOBC010017557">
    <property type="protein sequence ID" value="CAF4033275.1"/>
    <property type="molecule type" value="Genomic_DNA"/>
</dbReference>
<feature type="region of interest" description="Disordered" evidence="1">
    <location>
        <begin position="272"/>
        <end position="314"/>
    </location>
</feature>
<feature type="compositionally biased region" description="Polar residues" evidence="1">
    <location>
        <begin position="148"/>
        <end position="168"/>
    </location>
</feature>
<feature type="compositionally biased region" description="Polar residues" evidence="1">
    <location>
        <begin position="570"/>
        <end position="581"/>
    </location>
</feature>
<feature type="region of interest" description="Disordered" evidence="1">
    <location>
        <begin position="211"/>
        <end position="245"/>
    </location>
</feature>
<dbReference type="EMBL" id="CAJOBA010040614">
    <property type="protein sequence ID" value="CAF4097528.1"/>
    <property type="molecule type" value="Genomic_DNA"/>
</dbReference>
<comment type="caution">
    <text evidence="2">The sequence shown here is derived from an EMBL/GenBank/DDBJ whole genome shotgun (WGS) entry which is preliminary data.</text>
</comment>
<dbReference type="EMBL" id="CAJNOQ010010683">
    <property type="protein sequence ID" value="CAF1258281.1"/>
    <property type="molecule type" value="Genomic_DNA"/>
</dbReference>
<feature type="compositionally biased region" description="Polar residues" evidence="1">
    <location>
        <begin position="73"/>
        <end position="107"/>
    </location>
</feature>
<reference evidence="2" key="1">
    <citation type="submission" date="2021-02" db="EMBL/GenBank/DDBJ databases">
        <authorList>
            <person name="Nowell W R."/>
        </authorList>
    </citation>
    <scope>NUCLEOTIDE SEQUENCE</scope>
</reference>
<feature type="region of interest" description="Disordered" evidence="1">
    <location>
        <begin position="461"/>
        <end position="581"/>
    </location>
</feature>
<accession>A0A815AIM1</accession>
<dbReference type="EMBL" id="CAJNOK010019045">
    <property type="protein sequence ID" value="CAF1292736.1"/>
    <property type="molecule type" value="Genomic_DNA"/>
</dbReference>